<dbReference type="GO" id="GO:0005737">
    <property type="term" value="C:cytoplasm"/>
    <property type="evidence" value="ECO:0007669"/>
    <property type="project" value="UniProtKB-SubCell"/>
</dbReference>
<comment type="function">
    <text evidence="6">Part of the phosphoribosylformylglycinamidine synthase complex involved in the purines biosynthetic pathway. Catalyzes the ATP-dependent conversion of formylglycinamide ribonucleotide (FGAR) and glutamine to yield formylglycinamidine ribonucleotide (FGAM) and glutamate. The FGAM synthase complex is composed of three subunits. PurQ produces an ammonia molecule by converting glutamine to glutamate. PurL transfers the ammonia molecule to FGAR to form FGAM in an ATP-dependent manner. PurS interacts with PurQ and PurL and is thought to assist in the transfer of the ammonia molecule from PurQ to PurL.</text>
</comment>
<comment type="subcellular location">
    <subcellularLocation>
        <location evidence="6">Cytoplasm</location>
    </subcellularLocation>
</comment>
<comment type="subunit">
    <text evidence="6">Part of the FGAM synthase complex composed of 1 PurL, 1 PurQ and 2 PurS subunits.</text>
</comment>
<comment type="pathway">
    <text evidence="6">Purine metabolism; IMP biosynthesis via de novo pathway; 5-amino-1-(5-phospho-D-ribosyl)imidazole from N(2)-formyl-N(1)-(5-phospho-D-ribosyl)glycinamide: step 1/2.</text>
</comment>
<comment type="similarity">
    <text evidence="6">Belongs to the PurS family.</text>
</comment>
<dbReference type="Pfam" id="PF02700">
    <property type="entry name" value="PurS"/>
    <property type="match status" value="1"/>
</dbReference>
<dbReference type="NCBIfam" id="NF004630">
    <property type="entry name" value="PRK05974.1"/>
    <property type="match status" value="1"/>
</dbReference>
<dbReference type="HAMAP" id="MF_01926">
    <property type="entry name" value="PurS"/>
    <property type="match status" value="1"/>
</dbReference>
<evidence type="ECO:0000256" key="6">
    <source>
        <dbReference type="HAMAP-Rule" id="MF_01926"/>
    </source>
</evidence>
<evidence type="ECO:0000256" key="4">
    <source>
        <dbReference type="ARBA" id="ARBA00022755"/>
    </source>
</evidence>
<dbReference type="InterPro" id="IPR003850">
    <property type="entry name" value="PurS"/>
</dbReference>
<keyword evidence="3 6" id="KW-0547">Nucleotide-binding</keyword>
<gene>
    <name evidence="6" type="primary">purS</name>
    <name evidence="7" type="ORF">DES38_10682</name>
</gene>
<name>A0A2V3WD43_9BACI</name>
<evidence type="ECO:0000256" key="3">
    <source>
        <dbReference type="ARBA" id="ARBA00022741"/>
    </source>
</evidence>
<evidence type="ECO:0000313" key="7">
    <source>
        <dbReference type="EMBL" id="PXW91048.1"/>
    </source>
</evidence>
<dbReference type="AlphaFoldDB" id="A0A2V3WD43"/>
<comment type="catalytic activity">
    <reaction evidence="6">
        <text>N(2)-formyl-N(1)-(5-phospho-beta-D-ribosyl)glycinamide + L-glutamine + ATP + H2O = 2-formamido-N(1)-(5-O-phospho-beta-D-ribosyl)acetamidine + L-glutamate + ADP + phosphate + H(+)</text>
        <dbReference type="Rhea" id="RHEA:17129"/>
        <dbReference type="ChEBI" id="CHEBI:15377"/>
        <dbReference type="ChEBI" id="CHEBI:15378"/>
        <dbReference type="ChEBI" id="CHEBI:29985"/>
        <dbReference type="ChEBI" id="CHEBI:30616"/>
        <dbReference type="ChEBI" id="CHEBI:43474"/>
        <dbReference type="ChEBI" id="CHEBI:58359"/>
        <dbReference type="ChEBI" id="CHEBI:147286"/>
        <dbReference type="ChEBI" id="CHEBI:147287"/>
        <dbReference type="ChEBI" id="CHEBI:456216"/>
        <dbReference type="EC" id="6.3.5.3"/>
    </reaction>
</comment>
<dbReference type="OrthoDB" id="9799101at2"/>
<keyword evidence="2 6" id="KW-0436">Ligase</keyword>
<organism evidence="7 8">
    <name type="scientific">Streptohalobacillus salinus</name>
    <dbReference type="NCBI Taxonomy" id="621096"/>
    <lineage>
        <taxon>Bacteria</taxon>
        <taxon>Bacillati</taxon>
        <taxon>Bacillota</taxon>
        <taxon>Bacilli</taxon>
        <taxon>Bacillales</taxon>
        <taxon>Bacillaceae</taxon>
        <taxon>Streptohalobacillus</taxon>
    </lineage>
</organism>
<dbReference type="PANTHER" id="PTHR34696:SF1">
    <property type="entry name" value="PHOSPHORIBOSYLFORMYLGLYCINAMIDINE SYNTHASE SUBUNIT PURS"/>
    <property type="match status" value="1"/>
</dbReference>
<keyword evidence="1 6" id="KW-0963">Cytoplasm</keyword>
<keyword evidence="4 6" id="KW-0658">Purine biosynthesis</keyword>
<keyword evidence="8" id="KW-1185">Reference proteome</keyword>
<dbReference type="RefSeq" id="WP_110251384.1">
    <property type="nucleotide sequence ID" value="NZ_QJJR01000006.1"/>
</dbReference>
<dbReference type="GO" id="GO:0004642">
    <property type="term" value="F:phosphoribosylformylglycinamidine synthase activity"/>
    <property type="evidence" value="ECO:0007669"/>
    <property type="project" value="UniProtKB-UniRule"/>
</dbReference>
<dbReference type="SUPFAM" id="SSF82697">
    <property type="entry name" value="PurS-like"/>
    <property type="match status" value="1"/>
</dbReference>
<keyword evidence="5 6" id="KW-0067">ATP-binding</keyword>
<comment type="caution">
    <text evidence="7">The sequence shown here is derived from an EMBL/GenBank/DDBJ whole genome shotgun (WGS) entry which is preliminary data.</text>
</comment>
<dbReference type="EC" id="6.3.5.3" evidence="6"/>
<evidence type="ECO:0000313" key="8">
    <source>
        <dbReference type="Proteomes" id="UP000247922"/>
    </source>
</evidence>
<reference evidence="7 8" key="1">
    <citation type="submission" date="2018-05" db="EMBL/GenBank/DDBJ databases">
        <title>Genomic Encyclopedia of Type Strains, Phase IV (KMG-IV): sequencing the most valuable type-strain genomes for metagenomic binning, comparative biology and taxonomic classification.</title>
        <authorList>
            <person name="Goeker M."/>
        </authorList>
    </citation>
    <scope>NUCLEOTIDE SEQUENCE [LARGE SCALE GENOMIC DNA]</scope>
    <source>
        <strain evidence="7 8">DSM 22440</strain>
    </source>
</reference>
<protein>
    <recommendedName>
        <fullName evidence="6">Phosphoribosylformylglycinamidine synthase subunit PurS</fullName>
        <shortName evidence="6">FGAM synthase</shortName>
        <ecNumber evidence="6">6.3.5.3</ecNumber>
    </recommendedName>
    <alternativeName>
        <fullName evidence="6">Formylglycinamide ribonucleotide amidotransferase subunit III</fullName>
        <shortName evidence="6">FGAR amidotransferase III</shortName>
        <shortName evidence="6">FGAR-AT III</shortName>
    </alternativeName>
    <alternativeName>
        <fullName evidence="6">Phosphoribosylformylglycinamidine synthase subunit III</fullName>
    </alternativeName>
</protein>
<dbReference type="GO" id="GO:0006189">
    <property type="term" value="P:'de novo' IMP biosynthetic process"/>
    <property type="evidence" value="ECO:0007669"/>
    <property type="project" value="UniProtKB-UniRule"/>
</dbReference>
<evidence type="ECO:0000256" key="1">
    <source>
        <dbReference type="ARBA" id="ARBA00022490"/>
    </source>
</evidence>
<dbReference type="PANTHER" id="PTHR34696">
    <property type="entry name" value="PHOSPHORIBOSYLFORMYLGLYCINAMIDINE SYNTHASE SUBUNIT PURS"/>
    <property type="match status" value="1"/>
</dbReference>
<dbReference type="UniPathway" id="UPA00074">
    <property type="reaction ID" value="UER00128"/>
</dbReference>
<dbReference type="Proteomes" id="UP000247922">
    <property type="component" value="Unassembled WGS sequence"/>
</dbReference>
<proteinExistence type="inferred from homology"/>
<sequence length="83" mass="9102">MKKVSIHITLKEGVLDPEGKAIEGSLATLGYEGVKEVRVGKLIEMYMDDAVDVKAEVEAMCQKLLANPVIENYTYDVEEGVVS</sequence>
<evidence type="ECO:0000256" key="5">
    <source>
        <dbReference type="ARBA" id="ARBA00022840"/>
    </source>
</evidence>
<dbReference type="NCBIfam" id="TIGR00302">
    <property type="entry name" value="phosphoribosylformylglycinamidine synthase subunit PurS"/>
    <property type="match status" value="1"/>
</dbReference>
<dbReference type="Gene3D" id="3.30.1280.10">
    <property type="entry name" value="Phosphoribosylformylglycinamidine synthase subunit PurS"/>
    <property type="match status" value="1"/>
</dbReference>
<dbReference type="InterPro" id="IPR036604">
    <property type="entry name" value="PurS-like_sf"/>
</dbReference>
<evidence type="ECO:0000256" key="2">
    <source>
        <dbReference type="ARBA" id="ARBA00022598"/>
    </source>
</evidence>
<dbReference type="EMBL" id="QJJR01000006">
    <property type="protein sequence ID" value="PXW91048.1"/>
    <property type="molecule type" value="Genomic_DNA"/>
</dbReference>
<accession>A0A2V3WD43</accession>
<dbReference type="GO" id="GO:0005524">
    <property type="term" value="F:ATP binding"/>
    <property type="evidence" value="ECO:0007669"/>
    <property type="project" value="UniProtKB-UniRule"/>
</dbReference>